<dbReference type="EMBL" id="JAQMPJ010000012">
    <property type="protein sequence ID" value="MDB9005960.1"/>
    <property type="molecule type" value="Genomic_DNA"/>
</dbReference>
<protein>
    <submittedName>
        <fullName evidence="20">ATP synthase F1 subunit epsilon</fullName>
        <ecNumber evidence="20">3.6.3.14</ecNumber>
    </submittedName>
    <submittedName>
        <fullName evidence="11">F-ATPase epsilon subunit</fullName>
    </submittedName>
</protein>
<evidence type="ECO:0000256" key="2">
    <source>
        <dbReference type="ARBA" id="ARBA00004184"/>
    </source>
</evidence>
<dbReference type="SUPFAM" id="SSF51344">
    <property type="entry name" value="Epsilon subunit of F1F0-ATP synthase N-terminal domain"/>
    <property type="match status" value="1"/>
</dbReference>
<accession>A0A174JN93</accession>
<evidence type="ECO:0000313" key="30">
    <source>
        <dbReference type="Proteomes" id="UP000441609"/>
    </source>
</evidence>
<dbReference type="EMBL" id="WKMY01000014">
    <property type="protein sequence ID" value="MRY94963.1"/>
    <property type="molecule type" value="Genomic_DNA"/>
</dbReference>
<comment type="function">
    <text evidence="1">Produces ATP from ADP in the presence of a proton gradient across the membrane.</text>
</comment>
<evidence type="ECO:0000313" key="26">
    <source>
        <dbReference type="Proteomes" id="UP000284660"/>
    </source>
</evidence>
<dbReference type="GO" id="GO:0045259">
    <property type="term" value="C:proton-transporting ATP synthase complex"/>
    <property type="evidence" value="ECO:0007669"/>
    <property type="project" value="UniProtKB-KW"/>
</dbReference>
<dbReference type="CDD" id="cd12152">
    <property type="entry name" value="F1-ATPase_delta"/>
    <property type="match status" value="1"/>
</dbReference>
<evidence type="ECO:0000313" key="11">
    <source>
        <dbReference type="EMBL" id="CUN31925.1"/>
    </source>
</evidence>
<evidence type="ECO:0000256" key="7">
    <source>
        <dbReference type="ARBA" id="ARBA00023196"/>
    </source>
</evidence>
<evidence type="ECO:0000313" key="18">
    <source>
        <dbReference type="EMBL" id="MSB73741.1"/>
    </source>
</evidence>
<dbReference type="OMA" id="NNHAPIV"/>
<comment type="similarity">
    <text evidence="3 9">Belongs to the ATPase epsilon chain family.</text>
</comment>
<comment type="subunit">
    <text evidence="9">F-type ATPases have 2 components, CF(1) - the catalytic core - and CF(0) - the membrane proton channel. CF(1) has five subunits: alpha(3), beta(3), gamma(1), delta(1), epsilon(1). CF(0) has three main subunits: a, b and c.</text>
</comment>
<evidence type="ECO:0000313" key="19">
    <source>
        <dbReference type="EMBL" id="OUP19173.1"/>
    </source>
</evidence>
<evidence type="ECO:0000313" key="25">
    <source>
        <dbReference type="Proteomes" id="UP000195950"/>
    </source>
</evidence>
<evidence type="ECO:0000256" key="4">
    <source>
        <dbReference type="ARBA" id="ARBA00022448"/>
    </source>
</evidence>
<dbReference type="Proteomes" id="UP000195950">
    <property type="component" value="Unassembled WGS sequence"/>
</dbReference>
<dbReference type="Proteomes" id="UP000461276">
    <property type="component" value="Unassembled WGS sequence"/>
</dbReference>
<dbReference type="Proteomes" id="UP001210126">
    <property type="component" value="Unassembled WGS sequence"/>
</dbReference>
<dbReference type="Proteomes" id="UP001198806">
    <property type="component" value="Unassembled WGS sequence"/>
</dbReference>
<evidence type="ECO:0000313" key="27">
    <source>
        <dbReference type="Proteomes" id="UP000315827"/>
    </source>
</evidence>
<dbReference type="EMBL" id="CYYK01000015">
    <property type="protein sequence ID" value="CUO99128.1"/>
    <property type="molecule type" value="Genomic_DNA"/>
</dbReference>
<dbReference type="PANTHER" id="PTHR13822">
    <property type="entry name" value="ATP SYNTHASE DELTA/EPSILON CHAIN"/>
    <property type="match status" value="1"/>
</dbReference>
<feature type="domain" description="ATP synthase F1 complex delta/epsilon subunit N-terminal" evidence="10">
    <location>
        <begin position="1"/>
        <end position="77"/>
    </location>
</feature>
<dbReference type="InterPro" id="IPR036771">
    <property type="entry name" value="ATPsynth_dsu/esu_N"/>
</dbReference>
<dbReference type="EMBL" id="WKNE01000010">
    <property type="protein sequence ID" value="MRZ55788.1"/>
    <property type="molecule type" value="Genomic_DNA"/>
</dbReference>
<evidence type="ECO:0000256" key="3">
    <source>
        <dbReference type="ARBA" id="ARBA00005712"/>
    </source>
</evidence>
<evidence type="ECO:0000256" key="5">
    <source>
        <dbReference type="ARBA" id="ARBA00023065"/>
    </source>
</evidence>
<dbReference type="Proteomes" id="UP000095591">
    <property type="component" value="Unassembled WGS sequence"/>
</dbReference>
<reference evidence="21 27" key="6">
    <citation type="submission" date="2019-07" db="EMBL/GenBank/DDBJ databases">
        <title>Genome sequencing of Parabacteroides distasonis iSURF_7.</title>
        <authorList>
            <person name="Degefu H.N."/>
            <person name="Ruoff K.L."/>
            <person name="Price C.E."/>
            <person name="Valls R.A."/>
            <person name="O'Toole G.A."/>
        </authorList>
    </citation>
    <scope>NUCLEOTIDE SEQUENCE [LARGE SCALE GENOMIC DNA]</scope>
    <source>
        <strain evidence="21 27">CFPLTA003_1B</strain>
    </source>
</reference>
<dbReference type="GO" id="GO:0046933">
    <property type="term" value="F:proton-transporting ATP synthase activity, rotational mechanism"/>
    <property type="evidence" value="ECO:0007669"/>
    <property type="project" value="InterPro"/>
</dbReference>
<evidence type="ECO:0000313" key="14">
    <source>
        <dbReference type="EMBL" id="MDB9005960.1"/>
    </source>
</evidence>
<proteinExistence type="inferred from homology"/>
<dbReference type="Proteomes" id="UP000095455">
    <property type="component" value="Unassembled WGS sequence"/>
</dbReference>
<evidence type="ECO:0000313" key="13">
    <source>
        <dbReference type="EMBL" id="MCB6520209.1"/>
    </source>
</evidence>
<dbReference type="EMBL" id="WKMO01000008">
    <property type="protein sequence ID" value="MSB73741.1"/>
    <property type="molecule type" value="Genomic_DNA"/>
</dbReference>
<evidence type="ECO:0000313" key="24">
    <source>
        <dbReference type="Proteomes" id="UP000095591"/>
    </source>
</evidence>
<evidence type="ECO:0000259" key="10">
    <source>
        <dbReference type="Pfam" id="PF02823"/>
    </source>
</evidence>
<reference evidence="19" key="3">
    <citation type="journal article" date="2018" name="BMC Genomics">
        <title>Whole genome sequencing and function prediction of 133 gut anaerobes isolated from chicken caecum in pure cultures.</title>
        <authorList>
            <person name="Medvecky M."/>
            <person name="Cejkova D."/>
            <person name="Polansky O."/>
            <person name="Karasova D."/>
            <person name="Kubasova T."/>
            <person name="Cizek A."/>
            <person name="Rychlik I."/>
        </authorList>
    </citation>
    <scope>NUCLEOTIDE SEQUENCE</scope>
    <source>
        <strain evidence="19">An199</strain>
    </source>
</reference>
<comment type="subcellular location">
    <subcellularLocation>
        <location evidence="2">Endomembrane system</location>
        <topology evidence="2">Peripheral membrane protein</topology>
    </subcellularLocation>
</comment>
<dbReference type="Gene3D" id="2.60.15.10">
    <property type="entry name" value="F0F1 ATP synthase delta/epsilon subunit, N-terminal"/>
    <property type="match status" value="1"/>
</dbReference>
<keyword evidence="7 9" id="KW-0139">CF(1)</keyword>
<evidence type="ECO:0000313" key="17">
    <source>
        <dbReference type="EMBL" id="MRZ55788.1"/>
    </source>
</evidence>
<dbReference type="GO" id="GO:0016787">
    <property type="term" value="F:hydrolase activity"/>
    <property type="evidence" value="ECO:0007669"/>
    <property type="project" value="UniProtKB-KW"/>
</dbReference>
<dbReference type="Proteomes" id="UP000441358">
    <property type="component" value="Unassembled WGS sequence"/>
</dbReference>
<dbReference type="Proteomes" id="UP000441609">
    <property type="component" value="Unassembled WGS sequence"/>
</dbReference>
<evidence type="ECO:0000313" key="23">
    <source>
        <dbReference type="Proteomes" id="UP000095455"/>
    </source>
</evidence>
<evidence type="ECO:0000313" key="16">
    <source>
        <dbReference type="EMBL" id="MRZ50437.1"/>
    </source>
</evidence>
<keyword evidence="5 9" id="KW-0406">Ion transport</keyword>
<dbReference type="EMBL" id="CP120353">
    <property type="protein sequence ID" value="WET64661.1"/>
    <property type="molecule type" value="Genomic_DNA"/>
</dbReference>
<dbReference type="Proteomes" id="UP000315827">
    <property type="component" value="Unassembled WGS sequence"/>
</dbReference>
<dbReference type="PANTHER" id="PTHR13822:SF10">
    <property type="entry name" value="ATP SYNTHASE EPSILON CHAIN, CHLOROPLASTIC"/>
    <property type="match status" value="1"/>
</dbReference>
<dbReference type="Proteomes" id="UP001221009">
    <property type="component" value="Chromosome"/>
</dbReference>
<evidence type="ECO:0000313" key="12">
    <source>
        <dbReference type="EMBL" id="CUO99128.1"/>
    </source>
</evidence>
<organism evidence="20 26">
    <name type="scientific">Parabacteroides distasonis</name>
    <dbReference type="NCBI Taxonomy" id="823"/>
    <lineage>
        <taxon>Bacteria</taxon>
        <taxon>Pseudomonadati</taxon>
        <taxon>Bacteroidota</taxon>
        <taxon>Bacteroidia</taxon>
        <taxon>Bacteroidales</taxon>
        <taxon>Tannerellaceae</taxon>
        <taxon>Parabacteroides</taxon>
    </lineage>
</organism>
<evidence type="ECO:0000256" key="9">
    <source>
        <dbReference type="RuleBase" id="RU003656"/>
    </source>
</evidence>
<evidence type="ECO:0000313" key="22">
    <source>
        <dbReference type="EMBL" id="WET64661.1"/>
    </source>
</evidence>
<name>A0A174JN93_PARDI</name>
<dbReference type="EMBL" id="NFJX01000007">
    <property type="protein sequence ID" value="OUP19173.1"/>
    <property type="molecule type" value="Genomic_DNA"/>
</dbReference>
<dbReference type="InterPro" id="IPR001469">
    <property type="entry name" value="ATP_synth_F1_dsu/esu"/>
</dbReference>
<dbReference type="Proteomes" id="UP000432516">
    <property type="component" value="Unassembled WGS sequence"/>
</dbReference>
<evidence type="ECO:0000313" key="29">
    <source>
        <dbReference type="Proteomes" id="UP000441358"/>
    </source>
</evidence>
<dbReference type="EMBL" id="JAJCNI010000042">
    <property type="protein sequence ID" value="MCB6520209.1"/>
    <property type="molecule type" value="Genomic_DNA"/>
</dbReference>
<reference evidence="13" key="7">
    <citation type="submission" date="2021-10" db="EMBL/GenBank/DDBJ databases">
        <title>Collection of gut derived symbiotic bacterial strains cultured from healthy donors.</title>
        <authorList>
            <person name="Lin H."/>
            <person name="Littmann E."/>
            <person name="Kohout C."/>
            <person name="Pamer E.G."/>
        </authorList>
    </citation>
    <scope>NUCLEOTIDE SEQUENCE</scope>
    <source>
        <strain evidence="13">DFI.2.94</strain>
    </source>
</reference>
<reference evidence="23 24" key="1">
    <citation type="submission" date="2015-09" db="EMBL/GenBank/DDBJ databases">
        <authorList>
            <consortium name="Pathogen Informatics"/>
        </authorList>
    </citation>
    <scope>NUCLEOTIDE SEQUENCE [LARGE SCALE GENOMIC DNA]</scope>
    <source>
        <strain evidence="12 23">2789STDY5608822</strain>
        <strain evidence="11 24">2789STDY5608872</strain>
    </source>
</reference>
<keyword evidence="8 9" id="KW-0066">ATP synthesis</keyword>
<dbReference type="EC" id="3.6.3.14" evidence="20"/>
<dbReference type="EMBL" id="WKMC01000005">
    <property type="protein sequence ID" value="MRZ50437.1"/>
    <property type="molecule type" value="Genomic_DNA"/>
</dbReference>
<evidence type="ECO:0000256" key="8">
    <source>
        <dbReference type="ARBA" id="ARBA00023310"/>
    </source>
</evidence>
<gene>
    <name evidence="20" type="primary">atpC</name>
    <name evidence="19" type="ORF">B5F32_09605</name>
    <name evidence="20" type="ORF">DW782_11340</name>
    <name evidence="12" type="ORF">ERS852380_03655</name>
    <name evidence="11" type="ORF">ERS852429_03855</name>
    <name evidence="21" type="ORF">FSA05_12420</name>
    <name evidence="16" type="ORF">GKD66_09425</name>
    <name evidence="15" type="ORF">GKD67_17345</name>
    <name evidence="17" type="ORF">GKD68_13710</name>
    <name evidence="18" type="ORF">GKD70_10665</name>
    <name evidence="13" type="ORF">LI194_20735</name>
    <name evidence="22" type="ORF">P2T59_01415</name>
    <name evidence="14" type="ORF">PN599_13220</name>
</gene>
<dbReference type="EMBL" id="VOHW01000007">
    <property type="protein sequence ID" value="TWV60978.1"/>
    <property type="molecule type" value="Genomic_DNA"/>
</dbReference>
<dbReference type="Proteomes" id="UP000284660">
    <property type="component" value="Unassembled WGS sequence"/>
</dbReference>
<keyword evidence="6" id="KW-0472">Membrane</keyword>
<dbReference type="EMBL" id="CYXP01000011">
    <property type="protein sequence ID" value="CUN31925.1"/>
    <property type="molecule type" value="Genomic_DNA"/>
</dbReference>
<reference evidence="14" key="8">
    <citation type="submission" date="2023-01" db="EMBL/GenBank/DDBJ databases">
        <title>Human gut microbiome strain richness.</title>
        <authorList>
            <person name="Chen-Liaw A."/>
        </authorList>
    </citation>
    <scope>NUCLEOTIDE SEQUENCE</scope>
    <source>
        <strain evidence="14">RTP21484st1_E5_RTP21484_190118</strain>
    </source>
</reference>
<dbReference type="InterPro" id="IPR020546">
    <property type="entry name" value="ATP_synth_F1_dsu/esu_N"/>
</dbReference>
<dbReference type="Pfam" id="PF02823">
    <property type="entry name" value="ATP-synt_DE_N"/>
    <property type="match status" value="1"/>
</dbReference>
<evidence type="ECO:0000256" key="1">
    <source>
        <dbReference type="ARBA" id="ARBA00003543"/>
    </source>
</evidence>
<dbReference type="EMBL" id="QSJN01000006">
    <property type="protein sequence ID" value="RHD74454.1"/>
    <property type="molecule type" value="Genomic_DNA"/>
</dbReference>
<evidence type="ECO:0000313" key="31">
    <source>
        <dbReference type="Proteomes" id="UP000461276"/>
    </source>
</evidence>
<keyword evidence="20" id="KW-0378">Hydrolase</keyword>
<evidence type="ECO:0000313" key="28">
    <source>
        <dbReference type="Proteomes" id="UP000432516"/>
    </source>
</evidence>
<keyword evidence="4 9" id="KW-0813">Transport</keyword>
<reference evidence="20 26" key="4">
    <citation type="submission" date="2018-08" db="EMBL/GenBank/DDBJ databases">
        <title>A genome reference for cultivated species of the human gut microbiota.</title>
        <authorList>
            <person name="Zou Y."/>
            <person name="Xue W."/>
            <person name="Luo G."/>
        </authorList>
    </citation>
    <scope>NUCLEOTIDE SEQUENCE [LARGE SCALE GENOMIC DNA]</scope>
    <source>
        <strain evidence="20 26">AM30-4</strain>
    </source>
</reference>
<dbReference type="AlphaFoldDB" id="A0A174JN93"/>
<reference evidence="28 29" key="5">
    <citation type="journal article" date="2019" name="Nat. Med.">
        <title>A library of human gut bacterial isolates paired with longitudinal multiomics data enables mechanistic microbiome research.</title>
        <authorList>
            <person name="Poyet M."/>
            <person name="Groussin M."/>
            <person name="Gibbons S.M."/>
            <person name="Avila-Pacheco J."/>
            <person name="Jiang X."/>
            <person name="Kearney S.M."/>
            <person name="Perrotta A.R."/>
            <person name="Berdy B."/>
            <person name="Zhao S."/>
            <person name="Lieberman T.D."/>
            <person name="Swanson P.K."/>
            <person name="Smith M."/>
            <person name="Roesemann S."/>
            <person name="Alexander J.E."/>
            <person name="Rich S.A."/>
            <person name="Livny J."/>
            <person name="Vlamakis H."/>
            <person name="Clish C."/>
            <person name="Bullock K."/>
            <person name="Deik A."/>
            <person name="Scott J."/>
            <person name="Pierce K.A."/>
            <person name="Xavier R.J."/>
            <person name="Alm E.J."/>
        </authorList>
    </citation>
    <scope>NUCLEOTIDE SEQUENCE [LARGE SCALE GENOMIC DNA]</scope>
    <source>
        <strain evidence="17 28">BIOML-A2</strain>
        <strain evidence="18 30">BIOML-A20</strain>
        <strain evidence="16 29">BIOML-A32</strain>
        <strain evidence="15 31">BIOML-A9</strain>
    </source>
</reference>
<dbReference type="NCBIfam" id="TIGR01216">
    <property type="entry name" value="ATP_synt_epsi"/>
    <property type="match status" value="1"/>
</dbReference>
<evidence type="ECO:0000313" key="15">
    <source>
        <dbReference type="EMBL" id="MRY94963.1"/>
    </source>
</evidence>
<evidence type="ECO:0000313" key="21">
    <source>
        <dbReference type="EMBL" id="TWV60978.1"/>
    </source>
</evidence>
<reference evidence="25" key="2">
    <citation type="submission" date="2017-04" db="EMBL/GenBank/DDBJ databases">
        <title>Function of individual gut microbiota members based on whole genome sequencing of pure cultures obtained from chicken caecum.</title>
        <authorList>
            <person name="Medvecky M."/>
            <person name="Cejkova D."/>
            <person name="Polansky O."/>
            <person name="Karasova D."/>
            <person name="Kubasova T."/>
            <person name="Cizek A."/>
            <person name="Rychlik I."/>
        </authorList>
    </citation>
    <scope>NUCLEOTIDE SEQUENCE [LARGE SCALE GENOMIC DNA]</scope>
    <source>
        <strain evidence="25">An199</strain>
    </source>
</reference>
<dbReference type="OrthoDB" id="5294255at2"/>
<dbReference type="GO" id="GO:0012505">
    <property type="term" value="C:endomembrane system"/>
    <property type="evidence" value="ECO:0007669"/>
    <property type="project" value="UniProtKB-SubCell"/>
</dbReference>
<evidence type="ECO:0000313" key="20">
    <source>
        <dbReference type="EMBL" id="RHD74454.1"/>
    </source>
</evidence>
<evidence type="ECO:0000256" key="6">
    <source>
        <dbReference type="ARBA" id="ARBA00023136"/>
    </source>
</evidence>
<sequence length="77" mass="8284">MKLEIVSPDGILFEGETESVSFPGVAGSFDILPHHAPLIAALKAGTIRFEANGKRQEQTIQSGFVEVKDDILSVCVE</sequence>
<dbReference type="RefSeq" id="WP_005861798.1">
    <property type="nucleotide sequence ID" value="NZ_BAABYH010000001.1"/>
</dbReference>
<reference evidence="22" key="9">
    <citation type="submission" date="2023-03" db="EMBL/GenBank/DDBJ databases">
        <title>Parabacteroides distasonis, a bacteria resistant against UC.</title>
        <authorList>
            <person name="Dai W."/>
        </authorList>
    </citation>
    <scope>NUCLEOTIDE SEQUENCE</scope>
    <source>
        <strain evidence="22">F1-28</strain>
    </source>
</reference>
<dbReference type="GeneID" id="93524431"/>